<reference evidence="2 3" key="1">
    <citation type="submission" date="2014-06" db="EMBL/GenBank/DDBJ databases">
        <authorList>
            <consortium name="DOE Joint Genome Institute"/>
            <person name="Kuo A."/>
            <person name="Kohler A."/>
            <person name="Nagy L.G."/>
            <person name="Floudas D."/>
            <person name="Copeland A."/>
            <person name="Barry K.W."/>
            <person name="Cichocki N."/>
            <person name="Veneault-Fourrey C."/>
            <person name="LaButti K."/>
            <person name="Lindquist E.A."/>
            <person name="Lipzen A."/>
            <person name="Lundell T."/>
            <person name="Morin E."/>
            <person name="Murat C."/>
            <person name="Sun H."/>
            <person name="Tunlid A."/>
            <person name="Henrissat B."/>
            <person name="Grigoriev I.V."/>
            <person name="Hibbett D.S."/>
            <person name="Martin F."/>
            <person name="Nordberg H.P."/>
            <person name="Cantor M.N."/>
            <person name="Hua S.X."/>
        </authorList>
    </citation>
    <scope>NUCLEOTIDE SEQUENCE [LARGE SCALE GENOMIC DNA]</scope>
    <source>
        <strain evidence="2 3">ATCC 200175</strain>
    </source>
</reference>
<sequence>MSYPLPRTFQEALKIGNAISKCQAEQSSAVGEGTHPSEPLPVNQQASALNVGATEGSSGNNRPHFSVASKSLTDGSSYKRKNSGTNDQTDPGVKKLRVDEGGEADIQQPGLLRRTLGTWVNKALLNKGYRFTSSAMSENAICNAKHELLSCYM</sequence>
<dbReference type="AlphaFoldDB" id="A0A0C9TBL2"/>
<keyword evidence="3" id="KW-1185">Reference proteome</keyword>
<evidence type="ECO:0000313" key="2">
    <source>
        <dbReference type="EMBL" id="KIJ08458.1"/>
    </source>
</evidence>
<dbReference type="EMBL" id="KN819616">
    <property type="protein sequence ID" value="KIJ08458.1"/>
    <property type="molecule type" value="Genomic_DNA"/>
</dbReference>
<name>A0A0C9TBL2_PAXIN</name>
<evidence type="ECO:0000256" key="1">
    <source>
        <dbReference type="SAM" id="MobiDB-lite"/>
    </source>
</evidence>
<feature type="non-terminal residue" evidence="2">
    <location>
        <position position="153"/>
    </location>
</feature>
<proteinExistence type="predicted"/>
<feature type="compositionally biased region" description="Polar residues" evidence="1">
    <location>
        <begin position="55"/>
        <end position="76"/>
    </location>
</feature>
<evidence type="ECO:0000313" key="3">
    <source>
        <dbReference type="Proteomes" id="UP000053647"/>
    </source>
</evidence>
<accession>A0A0C9TBL2</accession>
<reference evidence="3" key="2">
    <citation type="submission" date="2015-01" db="EMBL/GenBank/DDBJ databases">
        <title>Evolutionary Origins and Diversification of the Mycorrhizal Mutualists.</title>
        <authorList>
            <consortium name="DOE Joint Genome Institute"/>
            <consortium name="Mycorrhizal Genomics Consortium"/>
            <person name="Kohler A."/>
            <person name="Kuo A."/>
            <person name="Nagy L.G."/>
            <person name="Floudas D."/>
            <person name="Copeland A."/>
            <person name="Barry K.W."/>
            <person name="Cichocki N."/>
            <person name="Veneault-Fourrey C."/>
            <person name="LaButti K."/>
            <person name="Lindquist E.A."/>
            <person name="Lipzen A."/>
            <person name="Lundell T."/>
            <person name="Morin E."/>
            <person name="Murat C."/>
            <person name="Riley R."/>
            <person name="Ohm R."/>
            <person name="Sun H."/>
            <person name="Tunlid A."/>
            <person name="Henrissat B."/>
            <person name="Grigoriev I.V."/>
            <person name="Hibbett D.S."/>
            <person name="Martin F."/>
        </authorList>
    </citation>
    <scope>NUCLEOTIDE SEQUENCE [LARGE SCALE GENOMIC DNA]</scope>
    <source>
        <strain evidence="3">ATCC 200175</strain>
    </source>
</reference>
<organism evidence="2 3">
    <name type="scientific">Paxillus involutus ATCC 200175</name>
    <dbReference type="NCBI Taxonomy" id="664439"/>
    <lineage>
        <taxon>Eukaryota</taxon>
        <taxon>Fungi</taxon>
        <taxon>Dikarya</taxon>
        <taxon>Basidiomycota</taxon>
        <taxon>Agaricomycotina</taxon>
        <taxon>Agaricomycetes</taxon>
        <taxon>Agaricomycetidae</taxon>
        <taxon>Boletales</taxon>
        <taxon>Paxilineae</taxon>
        <taxon>Paxillaceae</taxon>
        <taxon>Paxillus</taxon>
    </lineage>
</organism>
<dbReference type="Proteomes" id="UP000053647">
    <property type="component" value="Unassembled WGS sequence"/>
</dbReference>
<protein>
    <submittedName>
        <fullName evidence="2">Unplaced genomic scaffold PAXINscaffold_294, whole genome shotgun sequence</fullName>
    </submittedName>
</protein>
<feature type="region of interest" description="Disordered" evidence="1">
    <location>
        <begin position="23"/>
        <end position="101"/>
    </location>
</feature>
<gene>
    <name evidence="2" type="ORF">PAXINDRAFT_158124</name>
</gene>
<dbReference type="HOGENOM" id="CLU_1717629_0_0_1"/>